<dbReference type="InterPro" id="IPR050716">
    <property type="entry name" value="MAGUK"/>
</dbReference>
<dbReference type="PROSITE" id="PS50052">
    <property type="entry name" value="GUANYLATE_KINASE_2"/>
    <property type="match status" value="1"/>
</dbReference>
<feature type="domain" description="Guanylate kinase-like" evidence="2">
    <location>
        <begin position="111"/>
        <end position="286"/>
    </location>
</feature>
<dbReference type="Gene3D" id="2.30.30.40">
    <property type="entry name" value="SH3 Domains"/>
    <property type="match status" value="1"/>
</dbReference>
<dbReference type="SMART" id="SM00072">
    <property type="entry name" value="GuKc"/>
    <property type="match status" value="1"/>
</dbReference>
<dbReference type="PANTHER" id="PTHR23122">
    <property type="entry name" value="MEMBRANE-ASSOCIATED GUANYLATE KINASE MAGUK"/>
    <property type="match status" value="1"/>
</dbReference>
<dbReference type="SUPFAM" id="SSF52540">
    <property type="entry name" value="P-loop containing nucleoside triphosphate hydrolases"/>
    <property type="match status" value="1"/>
</dbReference>
<feature type="compositionally biased region" description="Polar residues" evidence="1">
    <location>
        <begin position="7"/>
        <end position="22"/>
    </location>
</feature>
<dbReference type="AlphaFoldDB" id="A0A914UT35"/>
<dbReference type="InterPro" id="IPR027417">
    <property type="entry name" value="P-loop_NTPase"/>
</dbReference>
<dbReference type="SUPFAM" id="SSF50044">
    <property type="entry name" value="SH3-domain"/>
    <property type="match status" value="1"/>
</dbReference>
<name>A0A914UT35_9BILA</name>
<accession>A0A914UT35</accession>
<dbReference type="PROSITE" id="PS00856">
    <property type="entry name" value="GUANYLATE_KINASE_1"/>
    <property type="match status" value="1"/>
</dbReference>
<proteinExistence type="predicted"/>
<reference evidence="4" key="1">
    <citation type="submission" date="2022-11" db="UniProtKB">
        <authorList>
            <consortium name="WormBaseParasite"/>
        </authorList>
    </citation>
    <scope>IDENTIFICATION</scope>
</reference>
<evidence type="ECO:0000256" key="1">
    <source>
        <dbReference type="SAM" id="MobiDB-lite"/>
    </source>
</evidence>
<feature type="region of interest" description="Disordered" evidence="1">
    <location>
        <begin position="1"/>
        <end position="22"/>
    </location>
</feature>
<dbReference type="Proteomes" id="UP000887566">
    <property type="component" value="Unplaced"/>
</dbReference>
<dbReference type="Pfam" id="PF00625">
    <property type="entry name" value="Guanylate_kin"/>
    <property type="match status" value="1"/>
</dbReference>
<sequence>MPASAVLSESRSQLQSDSAKFHTPNSDLYQSVKPGCHLRAHFSYAPSLDPLVPGAGLLLQHGDIVQVTECSGHRYWRGFLLQEPTRECYIPSPQLVGDHYEVVVERHLPYVQPIILTGSLKNQVQDHFYQERPEKFASCVPHTTRAPRESEMPAYDYHFVRRDTMQAMINSELFIEVGEFNKNLYGTTEAAVRLIAQRERKHCILDSCSAIPKLHAAKIYPLVFLTGAKSWRQLVEMRHGEIQEFEARELFDKDTELEKEYSKYYHAIVRESTLEGVFSKVLETIEKYSQDPVWIPACEW</sequence>
<dbReference type="InterPro" id="IPR008145">
    <property type="entry name" value="GK/Ca_channel_bsu"/>
</dbReference>
<dbReference type="InterPro" id="IPR008144">
    <property type="entry name" value="Guanylate_kin-like_dom"/>
</dbReference>
<protein>
    <submittedName>
        <fullName evidence="4">Guanylate kinase-like domain-containing protein</fullName>
    </submittedName>
</protein>
<organism evidence="3 4">
    <name type="scientific">Plectus sambesii</name>
    <dbReference type="NCBI Taxonomy" id="2011161"/>
    <lineage>
        <taxon>Eukaryota</taxon>
        <taxon>Metazoa</taxon>
        <taxon>Ecdysozoa</taxon>
        <taxon>Nematoda</taxon>
        <taxon>Chromadorea</taxon>
        <taxon>Plectida</taxon>
        <taxon>Plectina</taxon>
        <taxon>Plectoidea</taxon>
        <taxon>Plectidae</taxon>
        <taxon>Plectus</taxon>
    </lineage>
</organism>
<dbReference type="InterPro" id="IPR036028">
    <property type="entry name" value="SH3-like_dom_sf"/>
</dbReference>
<evidence type="ECO:0000259" key="2">
    <source>
        <dbReference type="PROSITE" id="PS50052"/>
    </source>
</evidence>
<evidence type="ECO:0000313" key="3">
    <source>
        <dbReference type="Proteomes" id="UP000887566"/>
    </source>
</evidence>
<dbReference type="InterPro" id="IPR020590">
    <property type="entry name" value="Guanylate_kinase_CS"/>
</dbReference>
<dbReference type="WBParaSite" id="PSAMB.scaffold11960size3036.g34556.t2">
    <property type="protein sequence ID" value="PSAMB.scaffold11960size3036.g34556.t2"/>
    <property type="gene ID" value="PSAMB.scaffold11960size3036.g34556"/>
</dbReference>
<evidence type="ECO:0000313" key="4">
    <source>
        <dbReference type="WBParaSite" id="PSAMB.scaffold11960size3036.g34556.t2"/>
    </source>
</evidence>
<dbReference type="Gene3D" id="3.40.50.300">
    <property type="entry name" value="P-loop containing nucleotide triphosphate hydrolases"/>
    <property type="match status" value="1"/>
</dbReference>
<keyword evidence="3" id="KW-1185">Reference proteome</keyword>